<feature type="transmembrane region" description="Helical" evidence="1">
    <location>
        <begin position="127"/>
        <end position="146"/>
    </location>
</feature>
<organism evidence="2 3">
    <name type="scientific">Aurantiacibacter spongiae</name>
    <dbReference type="NCBI Taxonomy" id="2488860"/>
    <lineage>
        <taxon>Bacteria</taxon>
        <taxon>Pseudomonadati</taxon>
        <taxon>Pseudomonadota</taxon>
        <taxon>Alphaproteobacteria</taxon>
        <taxon>Sphingomonadales</taxon>
        <taxon>Erythrobacteraceae</taxon>
        <taxon>Aurantiacibacter</taxon>
    </lineage>
</organism>
<evidence type="ECO:0000313" key="3">
    <source>
        <dbReference type="Proteomes" id="UP000275232"/>
    </source>
</evidence>
<name>A0A3N5CSA9_9SPHN</name>
<feature type="transmembrane region" description="Helical" evidence="1">
    <location>
        <begin position="87"/>
        <end position="115"/>
    </location>
</feature>
<dbReference type="Proteomes" id="UP000275232">
    <property type="component" value="Unassembled WGS sequence"/>
</dbReference>
<dbReference type="OrthoDB" id="1082056at2"/>
<feature type="transmembrane region" description="Helical" evidence="1">
    <location>
        <begin position="363"/>
        <end position="381"/>
    </location>
</feature>
<comment type="caution">
    <text evidence="2">The sequence shown here is derived from an EMBL/GenBank/DDBJ whole genome shotgun (WGS) entry which is preliminary data.</text>
</comment>
<feature type="transmembrane region" description="Helical" evidence="1">
    <location>
        <begin position="215"/>
        <end position="235"/>
    </location>
</feature>
<proteinExistence type="predicted"/>
<feature type="transmembrane region" description="Helical" evidence="1">
    <location>
        <begin position="418"/>
        <end position="437"/>
    </location>
</feature>
<sequence length="590" mass="63254">MPKPSLFDTDLVRSPRAVLLAWSAWAALCLIVQLHFDWEPESTDDWMRLLEVRALLDGQGWWDISQYRINDPAGFSMHWSRLVDLPLIIAFTSVGETAGMAFVPLLWLIPVLFALRSIMLRLNFAPFPFAIGLLAMPLFPLLPSVFVPFEIDHHGPQAALALITAALALSHRRMAAAGSGLAAAAWVVISLEGLPLIAVFAGLYGIRYWWAAQRLLPCFLGTLAAGTALLSLTTRPVSDFSAGYCDIVLPGHVLSFAIAAILSAAMPLGPGQRRSKGRFVALCVVGTAALVAGISALGPCAANPMASLDPILRTYWYDHVVEGLPVNRQSASVMVMLIMPLFIVGAGWWSAVRTGQTHDGRALAWFLLTVLALAASIFSLVVMRGAVIAQLLAIPFAAILLGTWLPKARAISSTVARFAATLAVIAMSTPIFTTAMAKPLDRYMPSAGSIAPLASGNCDYAGLAALRPGKMIAPLDAGPEILGKTSHTVVAAGYHRNQIPMNRVIAGFIGPANVMQRTARLLDVDYIVACLAAPDFAIYAQVQKDNLASEIVANRPPAWLEPAPDFASGALRVYRVRDPVRPGGNPTPHR</sequence>
<feature type="transmembrane region" description="Helical" evidence="1">
    <location>
        <begin position="387"/>
        <end position="406"/>
    </location>
</feature>
<feature type="transmembrane region" description="Helical" evidence="1">
    <location>
        <begin position="17"/>
        <end position="36"/>
    </location>
</feature>
<accession>A0A3N5CSA9</accession>
<feature type="transmembrane region" description="Helical" evidence="1">
    <location>
        <begin position="183"/>
        <end position="203"/>
    </location>
</feature>
<keyword evidence="1" id="KW-0812">Transmembrane</keyword>
<evidence type="ECO:0008006" key="4">
    <source>
        <dbReference type="Google" id="ProtNLM"/>
    </source>
</evidence>
<dbReference type="RefSeq" id="WP_123879950.1">
    <property type="nucleotide sequence ID" value="NZ_RPFZ01000001.1"/>
</dbReference>
<protein>
    <recommendedName>
        <fullName evidence="4">AcrB/AcrD/AcrF family protein</fullName>
    </recommendedName>
</protein>
<gene>
    <name evidence="2" type="ORF">EG799_07440</name>
</gene>
<feature type="transmembrane region" description="Helical" evidence="1">
    <location>
        <begin position="279"/>
        <end position="298"/>
    </location>
</feature>
<reference evidence="2 3" key="1">
    <citation type="submission" date="2018-11" db="EMBL/GenBank/DDBJ databases">
        <title>Erythrobacter spongiae sp. nov., isolated from a marine sponge.</title>
        <authorList>
            <person name="Zhuang L."/>
            <person name="Luo L."/>
        </authorList>
    </citation>
    <scope>NUCLEOTIDE SEQUENCE [LARGE SCALE GENOMIC DNA]</scope>
    <source>
        <strain evidence="2 3">HN-E23</strain>
    </source>
</reference>
<evidence type="ECO:0000313" key="2">
    <source>
        <dbReference type="EMBL" id="RPF71467.1"/>
    </source>
</evidence>
<feature type="transmembrane region" description="Helical" evidence="1">
    <location>
        <begin position="247"/>
        <end position="267"/>
    </location>
</feature>
<keyword evidence="1" id="KW-0472">Membrane</keyword>
<keyword evidence="1" id="KW-1133">Transmembrane helix</keyword>
<dbReference type="EMBL" id="RPFZ01000001">
    <property type="protein sequence ID" value="RPF71467.1"/>
    <property type="molecule type" value="Genomic_DNA"/>
</dbReference>
<keyword evidence="3" id="KW-1185">Reference proteome</keyword>
<feature type="transmembrane region" description="Helical" evidence="1">
    <location>
        <begin position="331"/>
        <end position="351"/>
    </location>
</feature>
<evidence type="ECO:0000256" key="1">
    <source>
        <dbReference type="SAM" id="Phobius"/>
    </source>
</evidence>
<dbReference type="AlphaFoldDB" id="A0A3N5CSA9"/>